<comment type="similarity">
    <text evidence="2">Belongs to the PilY1 family.</text>
</comment>
<evidence type="ECO:0000256" key="3">
    <source>
        <dbReference type="ARBA" id="ARBA00022558"/>
    </source>
</evidence>
<dbReference type="Proteomes" id="UP001161137">
    <property type="component" value="Unassembled WGS sequence"/>
</dbReference>
<sequence>MNIKQDPVMKVYSPQSRPLLCTLFFFIYFSGTLTASSASLDISQQPLMLVDSVAPNLIFSIDDSGSMKRSHVPDSISSDAIMRTKRAKSSDFNPIYYNPNTTYLIPKGVSVEGADQIYSTSFTSARHMGFKSTLGTVNLSNNYRATWYCTRDSAGDCSYDVNGFGSVKELAENPQEDFRVQATVTSSVPNASVTTPGGITYNINRTTTGTNCTASANWNGIIFSNVPCSRSNNTATVDLLKRPVPAYYYVFEPTLSGCSASGAQNNDACYRLRLVTANEQQNFAIWYSFYRDRALATQSAAHLAFYDLSSAVRFTWQSLNNCSTFTSNSTSNACSDNRFRAFTNRHKSNFLTWLTNVNFSGGTPLRATLDRAGKFLQGDTAWALTPNPYTATGNTGSTVQNPKYSCRPSFHIMMTDGMWNGDNGSPTTTLRPDHNTFTLPNSMSYTNTRRPYADTTTNTLADLAMHYWATDLSNLGNDIKPYIRVKNSDAANEYWDARNNPATWQHMTNYMVGLGLGEALNNANIPWEGDTFTGGYLNILNGTANWPAASDSNANNVYDLWHAAINSRGEFFSADSPEAMVQAFRDILNRIADRTSTAARPAVSASFVSDSDGNNLQSNVYATQFSSEDWSGQLSKTLVSANGQTTELWNIQTANQSLDPVARRVMMAAPSNVSNGLKSFTWSNLGTLQSLLNIDPDSLVGTQDNRGEQRVAYIRGERSGEGDAIPKFRKRNNRTVIGDIINSSPAVVGTPAYLAYLADAIENPLGNRASYKSYAAFREAYQKSSVNNPDGRTEMIYVGGNDGMLHGFNAATGREEFAFIPTEVIKNLYRLTGQNYSGAGHRYFVDGSPVVRDVYFGDDAGWRTVLIGTLRAGGKSLFALDVTDPTQIKLLWEFDSAKDADLGFTFAQPEIVRLHTGEWAVLQGNGYNSTNDKAALLILNIKSGELIKKITVPDVVEGNITLPNGLSSVRGADNNGDGLVDYAYAGDLQGNLWRFDLVKTTNNIASITGDPFARANTEVASTSKADFKLAYGDKPLFVAKDTAGKRQAITIQPSLVRHPTSYGYLVLFGTGKYLETSDANVDTSRAMTLYGIWDRNTKRQSTTATTPVAGTRTGRLLEQSFTEQQNNVVIGDEEQSATRDIRLASQEVPQWFRAPTTSEADLRIPTSDALVAKWGWALDMAVKNTNGTPRLEGEMIINNMTASGSILFLSSLTPNQDPCQAGADTWLYAVDAFSGGRTRFNVLDLNADRLVNPTDAYNANVVSGMRFPALGGFTLAPGNKVFGSDGAADPATVGDDPNSSGRQSWHIVPEEFQ</sequence>
<feature type="domain" description="PilY1 beta-propeller" evidence="8">
    <location>
        <begin position="737"/>
        <end position="1128"/>
    </location>
</feature>
<dbReference type="GO" id="GO:0046872">
    <property type="term" value="F:metal ion binding"/>
    <property type="evidence" value="ECO:0007669"/>
    <property type="project" value="UniProtKB-KW"/>
</dbReference>
<keyword evidence="5" id="KW-0106">Calcium</keyword>
<organism evidence="9 10">
    <name type="scientific">Ectopseudomonas toyotomiensis</name>
    <dbReference type="NCBI Taxonomy" id="554344"/>
    <lineage>
        <taxon>Bacteria</taxon>
        <taxon>Pseudomonadati</taxon>
        <taxon>Pseudomonadota</taxon>
        <taxon>Gammaproteobacteria</taxon>
        <taxon>Pseudomonadales</taxon>
        <taxon>Pseudomonadaceae</taxon>
        <taxon>Ectopseudomonas</taxon>
    </lineage>
</organism>
<accession>A0AA42LKZ9</accession>
<dbReference type="InterPro" id="IPR011047">
    <property type="entry name" value="Quinoprotein_ADH-like_sf"/>
</dbReference>
<evidence type="ECO:0000313" key="10">
    <source>
        <dbReference type="Proteomes" id="UP001161137"/>
    </source>
</evidence>
<dbReference type="EMBL" id="JAOCDH010000010">
    <property type="protein sequence ID" value="MDH0701853.1"/>
    <property type="molecule type" value="Genomic_DNA"/>
</dbReference>
<evidence type="ECO:0000256" key="1">
    <source>
        <dbReference type="ARBA" id="ARBA00004561"/>
    </source>
</evidence>
<evidence type="ECO:0000256" key="4">
    <source>
        <dbReference type="ARBA" id="ARBA00022723"/>
    </source>
</evidence>
<dbReference type="RefSeq" id="WP_230875189.1">
    <property type="nucleotide sequence ID" value="NZ_JACFYY010000002.1"/>
</dbReference>
<keyword evidence="6" id="KW-0281">Fimbrium</keyword>
<evidence type="ECO:0000256" key="5">
    <source>
        <dbReference type="ARBA" id="ARBA00022837"/>
    </source>
</evidence>
<comment type="subcellular location">
    <subcellularLocation>
        <location evidence="1">Fimbrium</location>
    </subcellularLocation>
</comment>
<evidence type="ECO:0000256" key="6">
    <source>
        <dbReference type="ARBA" id="ARBA00023263"/>
    </source>
</evidence>
<evidence type="ECO:0000256" key="2">
    <source>
        <dbReference type="ARBA" id="ARBA00008387"/>
    </source>
</evidence>
<proteinExistence type="inferred from homology"/>
<dbReference type="GO" id="GO:0009289">
    <property type="term" value="C:pilus"/>
    <property type="evidence" value="ECO:0007669"/>
    <property type="project" value="UniProtKB-SubCell"/>
</dbReference>
<name>A0AA42LKZ9_9GAMM</name>
<protein>
    <submittedName>
        <fullName evidence="9">PilC/PilY family type IV pilus protein</fullName>
    </submittedName>
</protein>
<evidence type="ECO:0000259" key="8">
    <source>
        <dbReference type="Pfam" id="PF05567"/>
    </source>
</evidence>
<dbReference type="Pfam" id="PF05567">
    <property type="entry name" value="T4P_PilY1"/>
    <property type="match status" value="1"/>
</dbReference>
<reference evidence="9" key="1">
    <citation type="submission" date="2022-09" db="EMBL/GenBank/DDBJ databases">
        <title>Intensive care unit water sources are persistently colonized with multi-drug resistant bacteria and are the site of extensive horizontal gene transfer of antibiotic resistance genes.</title>
        <authorList>
            <person name="Diorio-Toth L."/>
        </authorList>
    </citation>
    <scope>NUCLEOTIDE SEQUENCE</scope>
    <source>
        <strain evidence="9">GD03863</strain>
    </source>
</reference>
<dbReference type="SUPFAM" id="SSF50998">
    <property type="entry name" value="Quinoprotein alcohol dehydrogenase-like"/>
    <property type="match status" value="1"/>
</dbReference>
<evidence type="ECO:0000313" key="9">
    <source>
        <dbReference type="EMBL" id="MDH0701853.1"/>
    </source>
</evidence>
<keyword evidence="4" id="KW-0479">Metal-binding</keyword>
<evidence type="ECO:0000256" key="7">
    <source>
        <dbReference type="SAM" id="MobiDB-lite"/>
    </source>
</evidence>
<dbReference type="InterPro" id="IPR008707">
    <property type="entry name" value="B-propeller_PilY1"/>
</dbReference>
<keyword evidence="3" id="KW-1029">Fimbrium biogenesis</keyword>
<comment type="caution">
    <text evidence="9">The sequence shown here is derived from an EMBL/GenBank/DDBJ whole genome shotgun (WGS) entry which is preliminary data.</text>
</comment>
<gene>
    <name evidence="9" type="ORF">N5D41_10165</name>
</gene>
<feature type="region of interest" description="Disordered" evidence="7">
    <location>
        <begin position="1286"/>
        <end position="1313"/>
    </location>
</feature>